<feature type="non-terminal residue" evidence="2">
    <location>
        <position position="256"/>
    </location>
</feature>
<evidence type="ECO:0000256" key="1">
    <source>
        <dbReference type="SAM" id="MobiDB-lite"/>
    </source>
</evidence>
<proteinExistence type="predicted"/>
<feature type="compositionally biased region" description="Polar residues" evidence="1">
    <location>
        <begin position="24"/>
        <end position="56"/>
    </location>
</feature>
<feature type="compositionally biased region" description="Low complexity" evidence="1">
    <location>
        <begin position="57"/>
        <end position="66"/>
    </location>
</feature>
<dbReference type="EMBL" id="GEDC01027831">
    <property type="protein sequence ID" value="JAS09467.1"/>
    <property type="molecule type" value="Transcribed_RNA"/>
</dbReference>
<feature type="compositionally biased region" description="Low complexity" evidence="1">
    <location>
        <begin position="151"/>
        <end position="176"/>
    </location>
</feature>
<sequence length="256" mass="27657">LSSSPSTSMYSHTTEPFTISSSTATILYPSSSSRTTTKMPDHTSGISSKQQNSIRPSTTLSSTVTTPKQTPESDNVNDLYGNMKDLLKKLHYSSNIPFVAFPSTTSTPNTTMVTHDNSSTITTQNGTSTANLSSPSSTKVHWNMESQQYTTLSTPTQTITTPNGTSTTSLSSPSSTKMPLNIEAQQYTPHPTPSSTITTLNKPHEPDNLNDLYGNMKDLLKKLHYSSNIPFVAFPSTTSTPNTTMVTHDNSSTITT</sequence>
<name>A0A1B6C7I5_9HEMI</name>
<gene>
    <name evidence="2" type="ORF">g.33199</name>
</gene>
<feature type="region of interest" description="Disordered" evidence="1">
    <location>
        <begin position="151"/>
        <end position="177"/>
    </location>
</feature>
<feature type="region of interest" description="Disordered" evidence="1">
    <location>
        <begin position="24"/>
        <end position="77"/>
    </location>
</feature>
<accession>A0A1B6C7I5</accession>
<protein>
    <submittedName>
        <fullName evidence="2">Uncharacterized protein</fullName>
    </submittedName>
</protein>
<feature type="non-terminal residue" evidence="2">
    <location>
        <position position="1"/>
    </location>
</feature>
<dbReference type="AlphaFoldDB" id="A0A1B6C7I5"/>
<feature type="compositionally biased region" description="Polar residues" evidence="1">
    <location>
        <begin position="67"/>
        <end position="76"/>
    </location>
</feature>
<evidence type="ECO:0000313" key="2">
    <source>
        <dbReference type="EMBL" id="JAS09467.1"/>
    </source>
</evidence>
<reference evidence="2" key="1">
    <citation type="submission" date="2015-12" db="EMBL/GenBank/DDBJ databases">
        <title>De novo transcriptome assembly of four potential Pierce s Disease insect vectors from Arizona vineyards.</title>
        <authorList>
            <person name="Tassone E.E."/>
        </authorList>
    </citation>
    <scope>NUCLEOTIDE SEQUENCE</scope>
</reference>
<organism evidence="2">
    <name type="scientific">Clastoptera arizonana</name>
    <name type="common">Arizona spittle bug</name>
    <dbReference type="NCBI Taxonomy" id="38151"/>
    <lineage>
        <taxon>Eukaryota</taxon>
        <taxon>Metazoa</taxon>
        <taxon>Ecdysozoa</taxon>
        <taxon>Arthropoda</taxon>
        <taxon>Hexapoda</taxon>
        <taxon>Insecta</taxon>
        <taxon>Pterygota</taxon>
        <taxon>Neoptera</taxon>
        <taxon>Paraneoptera</taxon>
        <taxon>Hemiptera</taxon>
        <taxon>Auchenorrhyncha</taxon>
        <taxon>Cercopoidea</taxon>
        <taxon>Clastopteridae</taxon>
        <taxon>Clastoptera</taxon>
    </lineage>
</organism>